<comment type="caution">
    <text evidence="1">The sequence shown here is derived from an EMBL/GenBank/DDBJ whole genome shotgun (WGS) entry which is preliminary data.</text>
</comment>
<accession>A0A3M7TFQ6</accession>
<dbReference type="Proteomes" id="UP000278775">
    <property type="component" value="Unassembled WGS sequence"/>
</dbReference>
<dbReference type="RefSeq" id="WP_122635860.1">
    <property type="nucleotide sequence ID" value="NZ_QWIU01000002.1"/>
</dbReference>
<dbReference type="AlphaFoldDB" id="A0A3M7TFQ6"/>
<dbReference type="EMBL" id="QWIU01000002">
    <property type="protein sequence ID" value="RNA61737.1"/>
    <property type="molecule type" value="Genomic_DNA"/>
</dbReference>
<proteinExistence type="predicted"/>
<sequence length="149" mass="17960">MVRNTFNFKNIHLGSLIKKKVDEDQIELSFICDFFSCRESEIKKMYELETLDTEILLSWCRLLKYDFFRIYSEHLILYAPPNGIKNRSVSERLKISKRIQFRKNIYTKEMIDFILEIIYTGEKDLIQVMTDYGIPKSTLFKWLDKYSTK</sequence>
<organism evidence="1 2">
    <name type="scientific">Chryseobacterium nematophagum</name>
    <dbReference type="NCBI Taxonomy" id="2305228"/>
    <lineage>
        <taxon>Bacteria</taxon>
        <taxon>Pseudomonadati</taxon>
        <taxon>Bacteroidota</taxon>
        <taxon>Flavobacteriia</taxon>
        <taxon>Flavobacteriales</taxon>
        <taxon>Weeksellaceae</taxon>
        <taxon>Chryseobacterium group</taxon>
        <taxon>Chryseobacterium</taxon>
    </lineage>
</organism>
<gene>
    <name evidence="1" type="ORF">D1631_07235</name>
</gene>
<dbReference type="OrthoDB" id="799937at2"/>
<protein>
    <submittedName>
        <fullName evidence="1">Transposase</fullName>
    </submittedName>
</protein>
<evidence type="ECO:0000313" key="1">
    <source>
        <dbReference type="EMBL" id="RNA61737.1"/>
    </source>
</evidence>
<name>A0A3M7TFQ6_9FLAO</name>
<evidence type="ECO:0000313" key="2">
    <source>
        <dbReference type="Proteomes" id="UP000278775"/>
    </source>
</evidence>
<reference evidence="1 2" key="1">
    <citation type="submission" date="2018-08" db="EMBL/GenBank/DDBJ databases">
        <title>Chryseobacterium nematophagum: a novel matrix digesting pathogen of nematodes.</title>
        <authorList>
            <person name="Page A."/>
            <person name="Roberts M."/>
            <person name="Felix M.-A."/>
            <person name="Weir W."/>
        </authorList>
    </citation>
    <scope>NUCLEOTIDE SEQUENCE [LARGE SCALE GENOMIC DNA]</scope>
    <source>
        <strain evidence="1 2">JUb129</strain>
    </source>
</reference>